<dbReference type="EMBL" id="BMAW01041916">
    <property type="protein sequence ID" value="GFS31405.1"/>
    <property type="molecule type" value="Genomic_DNA"/>
</dbReference>
<accession>A0A8X6JHP2</accession>
<reference evidence="2" key="1">
    <citation type="submission" date="2020-08" db="EMBL/GenBank/DDBJ databases">
        <title>Multicomponent nature underlies the extraordinary mechanical properties of spider dragline silk.</title>
        <authorList>
            <person name="Kono N."/>
            <person name="Nakamura H."/>
            <person name="Mori M."/>
            <person name="Yoshida Y."/>
            <person name="Ohtoshi R."/>
            <person name="Malay A.D."/>
            <person name="Moran D.A.P."/>
            <person name="Tomita M."/>
            <person name="Numata K."/>
            <person name="Arakawa K."/>
        </authorList>
    </citation>
    <scope>NUCLEOTIDE SEQUENCE</scope>
</reference>
<dbReference type="OrthoDB" id="6427993at2759"/>
<protein>
    <recommendedName>
        <fullName evidence="1">Mutator-like transposase domain-containing protein</fullName>
    </recommendedName>
</protein>
<organism evidence="2 3">
    <name type="scientific">Nephila pilipes</name>
    <name type="common">Giant wood spider</name>
    <name type="synonym">Nephila maculata</name>
    <dbReference type="NCBI Taxonomy" id="299642"/>
    <lineage>
        <taxon>Eukaryota</taxon>
        <taxon>Metazoa</taxon>
        <taxon>Ecdysozoa</taxon>
        <taxon>Arthropoda</taxon>
        <taxon>Chelicerata</taxon>
        <taxon>Arachnida</taxon>
        <taxon>Araneae</taxon>
        <taxon>Araneomorphae</taxon>
        <taxon>Entelegynae</taxon>
        <taxon>Araneoidea</taxon>
        <taxon>Nephilidae</taxon>
        <taxon>Nephila</taxon>
    </lineage>
</organism>
<feature type="domain" description="Mutator-like transposase" evidence="1">
    <location>
        <begin position="11"/>
        <end position="112"/>
    </location>
</feature>
<keyword evidence="3" id="KW-1185">Reference proteome</keyword>
<evidence type="ECO:0000313" key="3">
    <source>
        <dbReference type="Proteomes" id="UP000887013"/>
    </source>
</evidence>
<dbReference type="Pfam" id="PF20700">
    <property type="entry name" value="Mutator"/>
    <property type="match status" value="1"/>
</dbReference>
<proteinExistence type="predicted"/>
<dbReference type="InterPro" id="IPR049012">
    <property type="entry name" value="Mutator_transp_dom"/>
</dbReference>
<gene>
    <name evidence="2" type="primary">AVEN_268230_1</name>
    <name evidence="2" type="ORF">NPIL_121101</name>
</gene>
<name>A0A8X6JHP2_NEPPI</name>
<dbReference type="Proteomes" id="UP000887013">
    <property type="component" value="Unassembled WGS sequence"/>
</dbReference>
<comment type="caution">
    <text evidence="2">The sequence shown here is derived from an EMBL/GenBank/DDBJ whole genome shotgun (WGS) entry which is preliminary data.</text>
</comment>
<dbReference type="AlphaFoldDB" id="A0A8X6JHP2"/>
<evidence type="ECO:0000259" key="1">
    <source>
        <dbReference type="Pfam" id="PF20700"/>
    </source>
</evidence>
<evidence type="ECO:0000313" key="2">
    <source>
        <dbReference type="EMBL" id="GFS31405.1"/>
    </source>
</evidence>
<sequence>MSCDITNDFDDINIRLTYGMLRIGKCNTAAKTFCAIMNLPPPPAELERYNDIFLRSLKKVSSESMRNVVENTLKNYNSNKDITAAFDGSCQKRGHTSLNGVVFAICLETGKV</sequence>